<evidence type="ECO:0000313" key="3">
    <source>
        <dbReference type="Proteomes" id="UP000306584"/>
    </source>
</evidence>
<dbReference type="Proteomes" id="UP000306584">
    <property type="component" value="Unassembled WGS sequence"/>
</dbReference>
<comment type="caution">
    <text evidence="2">The sequence shown here is derived from an EMBL/GenBank/DDBJ whole genome shotgun (WGS) entry which is preliminary data.</text>
</comment>
<keyword evidence="1" id="KW-0812">Transmembrane</keyword>
<gene>
    <name evidence="2" type="ORF">D6D01_01154</name>
</gene>
<name>A0A4S9M1D7_AURPU</name>
<reference evidence="2 3" key="1">
    <citation type="submission" date="2018-10" db="EMBL/GenBank/DDBJ databases">
        <title>Fifty Aureobasidium pullulans genomes reveal a recombining polyextremotolerant generalist.</title>
        <authorList>
            <person name="Gostincar C."/>
            <person name="Turk M."/>
            <person name="Zajc J."/>
            <person name="Gunde-Cimerman N."/>
        </authorList>
    </citation>
    <scope>NUCLEOTIDE SEQUENCE [LARGE SCALE GENOMIC DNA]</scope>
    <source>
        <strain evidence="2 3">EXF-6604</strain>
    </source>
</reference>
<accession>A0A4S9M1D7</accession>
<feature type="transmembrane region" description="Helical" evidence="1">
    <location>
        <begin position="34"/>
        <end position="55"/>
    </location>
</feature>
<sequence length="158" mass="16965">MPEKAVDLELILLTILALLSPIVCVFLIKGCCGTLFVTFLLTALMLVSPQPFAAYPLTQRDRIFPGIWHALYVVNKHHKRQQADRATSSVQVIQTVPQNSGSGMAPAPMVRVITSPPANQIIQPAPATQSSTQTIQAAPSPVEQVVVTAPVVPIPAPR</sequence>
<keyword evidence="1" id="KW-1133">Transmembrane helix</keyword>
<organism evidence="2 3">
    <name type="scientific">Aureobasidium pullulans</name>
    <name type="common">Black yeast</name>
    <name type="synonym">Pullularia pullulans</name>
    <dbReference type="NCBI Taxonomy" id="5580"/>
    <lineage>
        <taxon>Eukaryota</taxon>
        <taxon>Fungi</taxon>
        <taxon>Dikarya</taxon>
        <taxon>Ascomycota</taxon>
        <taxon>Pezizomycotina</taxon>
        <taxon>Dothideomycetes</taxon>
        <taxon>Dothideomycetidae</taxon>
        <taxon>Dothideales</taxon>
        <taxon>Saccotheciaceae</taxon>
        <taxon>Aureobasidium</taxon>
    </lineage>
</organism>
<evidence type="ECO:0000256" key="1">
    <source>
        <dbReference type="SAM" id="Phobius"/>
    </source>
</evidence>
<proteinExistence type="predicted"/>
<dbReference type="AlphaFoldDB" id="A0A4S9M1D7"/>
<evidence type="ECO:0000313" key="2">
    <source>
        <dbReference type="EMBL" id="THY35595.1"/>
    </source>
</evidence>
<protein>
    <submittedName>
        <fullName evidence="2">Uncharacterized protein</fullName>
    </submittedName>
</protein>
<keyword evidence="1" id="KW-0472">Membrane</keyword>
<dbReference type="EMBL" id="QZBD01000019">
    <property type="protein sequence ID" value="THY35595.1"/>
    <property type="molecule type" value="Genomic_DNA"/>
</dbReference>
<feature type="transmembrane region" description="Helical" evidence="1">
    <location>
        <begin position="7"/>
        <end position="28"/>
    </location>
</feature>